<evidence type="ECO:0000313" key="3">
    <source>
        <dbReference type="Proteomes" id="UP000478052"/>
    </source>
</evidence>
<keyword evidence="1" id="KW-1133">Transmembrane helix</keyword>
<accession>A0A6G0ZS57</accession>
<protein>
    <submittedName>
        <fullName evidence="2">Uncharacterized protein</fullName>
    </submittedName>
</protein>
<keyword evidence="3" id="KW-1185">Reference proteome</keyword>
<feature type="transmembrane region" description="Helical" evidence="1">
    <location>
        <begin position="63"/>
        <end position="88"/>
    </location>
</feature>
<keyword evidence="1" id="KW-0472">Membrane</keyword>
<reference evidence="2 3" key="1">
    <citation type="submission" date="2019-08" db="EMBL/GenBank/DDBJ databases">
        <title>Whole genome of Aphis craccivora.</title>
        <authorList>
            <person name="Voronova N.V."/>
            <person name="Shulinski R.S."/>
            <person name="Bandarenka Y.V."/>
            <person name="Zhorov D.G."/>
            <person name="Warner D."/>
        </authorList>
    </citation>
    <scope>NUCLEOTIDE SEQUENCE [LARGE SCALE GENOMIC DNA]</scope>
    <source>
        <strain evidence="2">180601</strain>
        <tissue evidence="2">Whole Body</tissue>
    </source>
</reference>
<keyword evidence="1" id="KW-0812">Transmembrane</keyword>
<proteinExistence type="predicted"/>
<gene>
    <name evidence="2" type="ORF">FWK35_00008207</name>
</gene>
<dbReference type="Proteomes" id="UP000478052">
    <property type="component" value="Unassembled WGS sequence"/>
</dbReference>
<evidence type="ECO:0000256" key="1">
    <source>
        <dbReference type="SAM" id="Phobius"/>
    </source>
</evidence>
<organism evidence="2 3">
    <name type="scientific">Aphis craccivora</name>
    <name type="common">Cowpea aphid</name>
    <dbReference type="NCBI Taxonomy" id="307492"/>
    <lineage>
        <taxon>Eukaryota</taxon>
        <taxon>Metazoa</taxon>
        <taxon>Ecdysozoa</taxon>
        <taxon>Arthropoda</taxon>
        <taxon>Hexapoda</taxon>
        <taxon>Insecta</taxon>
        <taxon>Pterygota</taxon>
        <taxon>Neoptera</taxon>
        <taxon>Paraneoptera</taxon>
        <taxon>Hemiptera</taxon>
        <taxon>Sternorrhyncha</taxon>
        <taxon>Aphidomorpha</taxon>
        <taxon>Aphidoidea</taxon>
        <taxon>Aphididae</taxon>
        <taxon>Aphidini</taxon>
        <taxon>Aphis</taxon>
        <taxon>Aphis</taxon>
    </lineage>
</organism>
<dbReference type="AlphaFoldDB" id="A0A6G0ZS57"/>
<sequence length="105" mass="11035">MRCERRFGDCVQRPSVSGFVSGRRRSVSCTFLLDVRVETAVVVGCVVDGALASVSIHQAVGALHVSVGVGILALALDVAGVSVVHAILEIVRRRGRRGGGVRLGR</sequence>
<name>A0A6G0ZS57_APHCR</name>
<dbReference type="EMBL" id="VUJU01000010">
    <property type="protein sequence ID" value="KAF0774083.1"/>
    <property type="molecule type" value="Genomic_DNA"/>
</dbReference>
<comment type="caution">
    <text evidence="2">The sequence shown here is derived from an EMBL/GenBank/DDBJ whole genome shotgun (WGS) entry which is preliminary data.</text>
</comment>
<evidence type="ECO:0000313" key="2">
    <source>
        <dbReference type="EMBL" id="KAF0774083.1"/>
    </source>
</evidence>